<evidence type="ECO:0008006" key="4">
    <source>
        <dbReference type="Google" id="ProtNLM"/>
    </source>
</evidence>
<dbReference type="AlphaFoldDB" id="U1MTN6"/>
<feature type="compositionally biased region" description="Acidic residues" evidence="1">
    <location>
        <begin position="44"/>
        <end position="71"/>
    </location>
</feature>
<dbReference type="RefSeq" id="WP_021010700.1">
    <property type="nucleotide sequence ID" value="NZ_ASHR01000026.1"/>
</dbReference>
<accession>U1MTN6</accession>
<gene>
    <name evidence="2" type="ORF">L332_06125</name>
</gene>
<reference evidence="2 3" key="1">
    <citation type="journal article" date="2013" name="Genome Announc.">
        <title>First draft genome sequence from a member of the genus agrococcus, isolated from modern microbialites.</title>
        <authorList>
            <person name="White R.A.III."/>
            <person name="Grassa C.J."/>
            <person name="Suttle C.A."/>
        </authorList>
    </citation>
    <scope>NUCLEOTIDE SEQUENCE [LARGE SCALE GENOMIC DNA]</scope>
    <source>
        <strain evidence="2 3">RW1</strain>
    </source>
</reference>
<evidence type="ECO:0000256" key="1">
    <source>
        <dbReference type="SAM" id="MobiDB-lite"/>
    </source>
</evidence>
<dbReference type="Proteomes" id="UP000016462">
    <property type="component" value="Unassembled WGS sequence"/>
</dbReference>
<protein>
    <recommendedName>
        <fullName evidence="4">DUF3027 domain-containing protein</fullName>
    </recommendedName>
</protein>
<organism evidence="2 3">
    <name type="scientific">Agrococcus pavilionensis RW1</name>
    <dbReference type="NCBI Taxonomy" id="1330458"/>
    <lineage>
        <taxon>Bacteria</taxon>
        <taxon>Bacillati</taxon>
        <taxon>Actinomycetota</taxon>
        <taxon>Actinomycetes</taxon>
        <taxon>Micrococcales</taxon>
        <taxon>Microbacteriaceae</taxon>
        <taxon>Agrococcus</taxon>
    </lineage>
</organism>
<dbReference type="InterPro" id="IPR021391">
    <property type="entry name" value="DUF3027"/>
</dbReference>
<feature type="compositionally biased region" description="Low complexity" evidence="1">
    <location>
        <begin position="29"/>
        <end position="43"/>
    </location>
</feature>
<feature type="compositionally biased region" description="Acidic residues" evidence="1">
    <location>
        <begin position="235"/>
        <end position="244"/>
    </location>
</feature>
<evidence type="ECO:0000313" key="3">
    <source>
        <dbReference type="Proteomes" id="UP000016462"/>
    </source>
</evidence>
<feature type="compositionally biased region" description="Acidic residues" evidence="1">
    <location>
        <begin position="194"/>
        <end position="225"/>
    </location>
</feature>
<dbReference type="Pfam" id="PF11228">
    <property type="entry name" value="DUF3027"/>
    <property type="match status" value="1"/>
</dbReference>
<proteinExistence type="predicted"/>
<dbReference type="EMBL" id="ASHR01000026">
    <property type="protein sequence ID" value="ERG64035.1"/>
    <property type="molecule type" value="Genomic_DNA"/>
</dbReference>
<feature type="compositionally biased region" description="Pro residues" evidence="1">
    <location>
        <begin position="76"/>
        <end position="91"/>
    </location>
</feature>
<feature type="region of interest" description="Disordered" evidence="1">
    <location>
        <begin position="191"/>
        <end position="244"/>
    </location>
</feature>
<name>U1MTN6_9MICO</name>
<feature type="region of interest" description="Disordered" evidence="1">
    <location>
        <begin position="1"/>
        <end position="91"/>
    </location>
</feature>
<evidence type="ECO:0000313" key="2">
    <source>
        <dbReference type="EMBL" id="ERG64035.1"/>
    </source>
</evidence>
<comment type="caution">
    <text evidence="2">The sequence shown here is derived from an EMBL/GenBank/DDBJ whole genome shotgun (WGS) entry which is preliminary data.</text>
</comment>
<sequence>MTSTPETADGVPAEDAPLDIVPVYDGSVEPAAAPAGAEPAPAAEVDEPTTADDASADEPVEAADEATDESDERPAAPEPTPTVPTPTVPTPTVPTMQELELALSALDDVAPKGAVGEVQDALGEGDHVVAIRHASRLPGYPDWSWTVLLSRGIEGGPTVLEVALLPGEGSLLAPAWVPWSERLADYLAAREAAAEDGDDEELESDLESDLDDDFDDDFEDVDDDGDGRGDHVDELADDLADDEE</sequence>
<keyword evidence="3" id="KW-1185">Reference proteome</keyword>